<evidence type="ECO:0000313" key="1">
    <source>
        <dbReference type="EMBL" id="MCC2615952.1"/>
    </source>
</evidence>
<reference evidence="1 2" key="1">
    <citation type="submission" date="2021-10" db="EMBL/GenBank/DDBJ databases">
        <title>Draft genome of Aestuariibacter halophilus JC2043.</title>
        <authorList>
            <person name="Emsley S.A."/>
            <person name="Pfannmuller K.M."/>
            <person name="Ushijima B."/>
            <person name="Saw J.H."/>
            <person name="Videau P."/>
        </authorList>
    </citation>
    <scope>NUCLEOTIDE SEQUENCE [LARGE SCALE GENOMIC DNA]</scope>
    <source>
        <strain evidence="1 2">JC2043</strain>
    </source>
</reference>
<dbReference type="RefSeq" id="WP_229158419.1">
    <property type="nucleotide sequence ID" value="NZ_JAJEWP010000001.1"/>
</dbReference>
<keyword evidence="2" id="KW-1185">Reference proteome</keyword>
<sequence>MKYRKKPVEIEAIQYTGDNLCEVLNFTGKHPSFSKWFSSFDEYQQHVDKDNKVFKISTLEGTMNAAPGDYIIRGVQGEHYPCKPDIFEQTYELVQ</sequence>
<name>A0ABS8G5S6_9ALTE</name>
<dbReference type="EMBL" id="JAJEWP010000001">
    <property type="protein sequence ID" value="MCC2615952.1"/>
    <property type="molecule type" value="Genomic_DNA"/>
</dbReference>
<protein>
    <recommendedName>
        <fullName evidence="3">Phage protein</fullName>
    </recommendedName>
</protein>
<gene>
    <name evidence="1" type="ORF">LJ739_06835</name>
</gene>
<proteinExistence type="predicted"/>
<comment type="caution">
    <text evidence="1">The sequence shown here is derived from an EMBL/GenBank/DDBJ whole genome shotgun (WGS) entry which is preliminary data.</text>
</comment>
<dbReference type="Proteomes" id="UP001520878">
    <property type="component" value="Unassembled WGS sequence"/>
</dbReference>
<accession>A0ABS8G5S6</accession>
<organism evidence="1 2">
    <name type="scientific">Fluctibacter halophilus</name>
    <dbReference type="NCBI Taxonomy" id="226011"/>
    <lineage>
        <taxon>Bacteria</taxon>
        <taxon>Pseudomonadati</taxon>
        <taxon>Pseudomonadota</taxon>
        <taxon>Gammaproteobacteria</taxon>
        <taxon>Alteromonadales</taxon>
        <taxon>Alteromonadaceae</taxon>
        <taxon>Fluctibacter</taxon>
    </lineage>
</organism>
<evidence type="ECO:0008006" key="3">
    <source>
        <dbReference type="Google" id="ProtNLM"/>
    </source>
</evidence>
<evidence type="ECO:0000313" key="2">
    <source>
        <dbReference type="Proteomes" id="UP001520878"/>
    </source>
</evidence>